<proteinExistence type="predicted"/>
<organism evidence="1 2">
    <name type="scientific">Auriscalpium vulgare</name>
    <dbReference type="NCBI Taxonomy" id="40419"/>
    <lineage>
        <taxon>Eukaryota</taxon>
        <taxon>Fungi</taxon>
        <taxon>Dikarya</taxon>
        <taxon>Basidiomycota</taxon>
        <taxon>Agaricomycotina</taxon>
        <taxon>Agaricomycetes</taxon>
        <taxon>Russulales</taxon>
        <taxon>Auriscalpiaceae</taxon>
        <taxon>Auriscalpium</taxon>
    </lineage>
</organism>
<evidence type="ECO:0000313" key="2">
    <source>
        <dbReference type="Proteomes" id="UP000814033"/>
    </source>
</evidence>
<sequence>MCAVPLAVAALTSRVPSVQRLVLRPAPSSPFCCDDRHESQQLIQRPAVVCSHGDNLSAQVCAFCNAHPCHPPEPHQSKA</sequence>
<dbReference type="EMBL" id="MU275937">
    <property type="protein sequence ID" value="KAI0045968.1"/>
    <property type="molecule type" value="Genomic_DNA"/>
</dbReference>
<name>A0ACB8RR40_9AGAM</name>
<gene>
    <name evidence="1" type="ORF">FA95DRAFT_71877</name>
</gene>
<keyword evidence="2" id="KW-1185">Reference proteome</keyword>
<dbReference type="Proteomes" id="UP000814033">
    <property type="component" value="Unassembled WGS sequence"/>
</dbReference>
<evidence type="ECO:0000313" key="1">
    <source>
        <dbReference type="EMBL" id="KAI0045968.1"/>
    </source>
</evidence>
<protein>
    <submittedName>
        <fullName evidence="1">Uncharacterized protein</fullName>
    </submittedName>
</protein>
<reference evidence="1" key="1">
    <citation type="submission" date="2021-02" db="EMBL/GenBank/DDBJ databases">
        <authorList>
            <consortium name="DOE Joint Genome Institute"/>
            <person name="Ahrendt S."/>
            <person name="Looney B.P."/>
            <person name="Miyauchi S."/>
            <person name="Morin E."/>
            <person name="Drula E."/>
            <person name="Courty P.E."/>
            <person name="Chicoki N."/>
            <person name="Fauchery L."/>
            <person name="Kohler A."/>
            <person name="Kuo A."/>
            <person name="Labutti K."/>
            <person name="Pangilinan J."/>
            <person name="Lipzen A."/>
            <person name="Riley R."/>
            <person name="Andreopoulos W."/>
            <person name="He G."/>
            <person name="Johnson J."/>
            <person name="Barry K.W."/>
            <person name="Grigoriev I.V."/>
            <person name="Nagy L."/>
            <person name="Hibbett D."/>
            <person name="Henrissat B."/>
            <person name="Matheny P.B."/>
            <person name="Labbe J."/>
            <person name="Martin F."/>
        </authorList>
    </citation>
    <scope>NUCLEOTIDE SEQUENCE</scope>
    <source>
        <strain evidence="1">FP105234-sp</strain>
    </source>
</reference>
<comment type="caution">
    <text evidence="1">The sequence shown here is derived from an EMBL/GenBank/DDBJ whole genome shotgun (WGS) entry which is preliminary data.</text>
</comment>
<reference evidence="1" key="2">
    <citation type="journal article" date="2022" name="New Phytol.">
        <title>Evolutionary transition to the ectomycorrhizal habit in the genomes of a hyperdiverse lineage of mushroom-forming fungi.</title>
        <authorList>
            <person name="Looney B."/>
            <person name="Miyauchi S."/>
            <person name="Morin E."/>
            <person name="Drula E."/>
            <person name="Courty P.E."/>
            <person name="Kohler A."/>
            <person name="Kuo A."/>
            <person name="LaButti K."/>
            <person name="Pangilinan J."/>
            <person name="Lipzen A."/>
            <person name="Riley R."/>
            <person name="Andreopoulos W."/>
            <person name="He G."/>
            <person name="Johnson J."/>
            <person name="Nolan M."/>
            <person name="Tritt A."/>
            <person name="Barry K.W."/>
            <person name="Grigoriev I.V."/>
            <person name="Nagy L.G."/>
            <person name="Hibbett D."/>
            <person name="Henrissat B."/>
            <person name="Matheny P.B."/>
            <person name="Labbe J."/>
            <person name="Martin F.M."/>
        </authorList>
    </citation>
    <scope>NUCLEOTIDE SEQUENCE</scope>
    <source>
        <strain evidence="1">FP105234-sp</strain>
    </source>
</reference>
<accession>A0ACB8RR40</accession>